<dbReference type="OrthoDB" id="3623000at2"/>
<dbReference type="PROSITE" id="PS00622">
    <property type="entry name" value="HTH_LUXR_1"/>
    <property type="match status" value="1"/>
</dbReference>
<name>A0A0C6P2I0_BORBO</name>
<dbReference type="InterPro" id="IPR016032">
    <property type="entry name" value="Sig_transdc_resp-reg_C-effctor"/>
</dbReference>
<dbReference type="Gene3D" id="3.40.50.2300">
    <property type="match status" value="1"/>
</dbReference>
<dbReference type="SMART" id="SM00421">
    <property type="entry name" value="HTH_LUXR"/>
    <property type="match status" value="1"/>
</dbReference>
<dbReference type="InterPro" id="IPR000792">
    <property type="entry name" value="Tscrpt_reg_LuxR_C"/>
</dbReference>
<organism evidence="8 9">
    <name type="scientific">Bordetella bronchiseptica 253</name>
    <dbReference type="NCBI Taxonomy" id="568707"/>
    <lineage>
        <taxon>Bacteria</taxon>
        <taxon>Pseudomonadati</taxon>
        <taxon>Pseudomonadota</taxon>
        <taxon>Betaproteobacteria</taxon>
        <taxon>Burkholderiales</taxon>
        <taxon>Alcaligenaceae</taxon>
        <taxon>Bordetella</taxon>
    </lineage>
</organism>
<evidence type="ECO:0000259" key="7">
    <source>
        <dbReference type="PROSITE" id="PS50110"/>
    </source>
</evidence>
<dbReference type="GO" id="GO:0000160">
    <property type="term" value="P:phosphorelay signal transduction system"/>
    <property type="evidence" value="ECO:0007669"/>
    <property type="project" value="InterPro"/>
</dbReference>
<evidence type="ECO:0000259" key="6">
    <source>
        <dbReference type="PROSITE" id="PS50043"/>
    </source>
</evidence>
<feature type="modified residue" description="4-aspartylphosphate" evidence="5">
    <location>
        <position position="65"/>
    </location>
</feature>
<dbReference type="EMBL" id="HE965806">
    <property type="protein sequence ID" value="CCJ52473.1"/>
    <property type="molecule type" value="Genomic_DNA"/>
</dbReference>
<dbReference type="PROSITE" id="PS50110">
    <property type="entry name" value="RESPONSE_REGULATORY"/>
    <property type="match status" value="1"/>
</dbReference>
<dbReference type="InterPro" id="IPR039420">
    <property type="entry name" value="WalR-like"/>
</dbReference>
<dbReference type="PANTHER" id="PTHR43214:SF41">
    <property type="entry name" value="NITRATE_NITRITE RESPONSE REGULATOR PROTEIN NARP"/>
    <property type="match status" value="1"/>
</dbReference>
<dbReference type="RefSeq" id="WP_015063801.1">
    <property type="nucleotide sequence ID" value="NC_019382.1"/>
</dbReference>
<reference evidence="8 9" key="1">
    <citation type="journal article" date="2012" name="BMC Genomics">
        <title>Comparative genomics of the classical Bordetella subspecies: the evolution and exchange of virulence-associated diversity amongst closely related pathogens.</title>
        <authorList>
            <person name="Park J."/>
            <person name="Zhang Y."/>
            <person name="Buboltz A.M."/>
            <person name="Zhang X."/>
            <person name="Schuster S.C."/>
            <person name="Ahuja U."/>
            <person name="Liu M."/>
            <person name="Miller J.F."/>
            <person name="Sebaihia M."/>
            <person name="Bentley S.D."/>
            <person name="Parkhill J."/>
            <person name="Harvill E.T."/>
        </authorList>
    </citation>
    <scope>NUCLEOTIDE SEQUENCE [LARGE SCALE GENOMIC DNA]</scope>
    <source>
        <strain evidence="8 9">253</strain>
    </source>
</reference>
<dbReference type="InterPro" id="IPR058245">
    <property type="entry name" value="NreC/VraR/RcsB-like_REC"/>
</dbReference>
<dbReference type="GO" id="GO:0006355">
    <property type="term" value="P:regulation of DNA-templated transcription"/>
    <property type="evidence" value="ECO:0007669"/>
    <property type="project" value="InterPro"/>
</dbReference>
<dbReference type="SMART" id="SM00448">
    <property type="entry name" value="REC"/>
    <property type="match status" value="1"/>
</dbReference>
<protein>
    <submittedName>
        <fullName evidence="8">Response regulatory protein</fullName>
    </submittedName>
</protein>
<dbReference type="CDD" id="cd17535">
    <property type="entry name" value="REC_NarL-like"/>
    <property type="match status" value="1"/>
</dbReference>
<dbReference type="AlphaFoldDB" id="A0A0C6P2I0"/>
<accession>A0A0C6P2I0</accession>
<dbReference type="InterPro" id="IPR001789">
    <property type="entry name" value="Sig_transdc_resp-reg_receiver"/>
</dbReference>
<dbReference type="SUPFAM" id="SSF52172">
    <property type="entry name" value="CheY-like"/>
    <property type="match status" value="1"/>
</dbReference>
<dbReference type="Pfam" id="PF00072">
    <property type="entry name" value="Response_reg"/>
    <property type="match status" value="1"/>
</dbReference>
<proteinExistence type="predicted"/>
<dbReference type="PRINTS" id="PR00038">
    <property type="entry name" value="HTHLUXR"/>
</dbReference>
<feature type="domain" description="HTH luxR-type" evidence="6">
    <location>
        <begin position="156"/>
        <end position="221"/>
    </location>
</feature>
<evidence type="ECO:0000313" key="8">
    <source>
        <dbReference type="EMBL" id="CCJ52473.1"/>
    </source>
</evidence>
<evidence type="ECO:0000256" key="3">
    <source>
        <dbReference type="ARBA" id="ARBA00023125"/>
    </source>
</evidence>
<dbReference type="CDD" id="cd06170">
    <property type="entry name" value="LuxR_C_like"/>
    <property type="match status" value="1"/>
</dbReference>
<sequence>MQTCTPTRPAGSLRIAIVEDDPAFRHAVVAAIAHEPGMSVLAQAQTCAQARAMLQGPPADVLLVDLGLPDGSGIDVIRQARRLWDDCDIMVNTMFGDEAHVMRSIEAGACGYLLKDSEPAGIVRDIRALRDGGSPINPLIARQLLDRLRQGLPAAAPPAAMALSPREHQVLERITLGYTYDEIAGQLAVSRHTVQTFVRRIYRKLQVHSKVDAINAARGLRPDG</sequence>
<keyword evidence="1 5" id="KW-0597">Phosphoprotein</keyword>
<dbReference type="Proteomes" id="UP000007564">
    <property type="component" value="Chromosome"/>
</dbReference>
<dbReference type="KEGG" id="bbh:BN112_0555"/>
<keyword evidence="4" id="KW-0804">Transcription</keyword>
<dbReference type="PROSITE" id="PS50043">
    <property type="entry name" value="HTH_LUXR_2"/>
    <property type="match status" value="1"/>
</dbReference>
<evidence type="ECO:0000313" key="9">
    <source>
        <dbReference type="Proteomes" id="UP000007564"/>
    </source>
</evidence>
<dbReference type="Pfam" id="PF00196">
    <property type="entry name" value="GerE"/>
    <property type="match status" value="1"/>
</dbReference>
<keyword evidence="3" id="KW-0238">DNA-binding</keyword>
<dbReference type="PANTHER" id="PTHR43214">
    <property type="entry name" value="TWO-COMPONENT RESPONSE REGULATOR"/>
    <property type="match status" value="1"/>
</dbReference>
<gene>
    <name evidence="8" type="ORF">BN112_0555</name>
</gene>
<feature type="domain" description="Response regulatory" evidence="7">
    <location>
        <begin position="14"/>
        <end position="130"/>
    </location>
</feature>
<evidence type="ECO:0000256" key="2">
    <source>
        <dbReference type="ARBA" id="ARBA00023015"/>
    </source>
</evidence>
<dbReference type="InterPro" id="IPR011006">
    <property type="entry name" value="CheY-like_superfamily"/>
</dbReference>
<dbReference type="GO" id="GO:0003677">
    <property type="term" value="F:DNA binding"/>
    <property type="evidence" value="ECO:0007669"/>
    <property type="project" value="UniProtKB-KW"/>
</dbReference>
<keyword evidence="2" id="KW-0805">Transcription regulation</keyword>
<evidence type="ECO:0000256" key="1">
    <source>
        <dbReference type="ARBA" id="ARBA00022553"/>
    </source>
</evidence>
<evidence type="ECO:0000256" key="5">
    <source>
        <dbReference type="PROSITE-ProRule" id="PRU00169"/>
    </source>
</evidence>
<dbReference type="HOGENOM" id="CLU_000445_90_10_4"/>
<evidence type="ECO:0000256" key="4">
    <source>
        <dbReference type="ARBA" id="ARBA00023163"/>
    </source>
</evidence>
<dbReference type="SUPFAM" id="SSF46894">
    <property type="entry name" value="C-terminal effector domain of the bipartite response regulators"/>
    <property type="match status" value="1"/>
</dbReference>